<name>A0AAR5P4N7_DENPD</name>
<sequence>MATLMVHYPCQLSLGIMDELQKNFTVFFWIMMAGGALRFVLLSLAGLNLGQSGPNLEILLANLHQLQPIRNCIIFTESDAVRDSIRTFHKFVPVIVVNIQERRAGEDYNSTWRKSIETHLSNYYNVYFTFLEKSQQFERSFSKIASLNFWKARQRNVFVGNFTLDQVEVYSERAFRNNWATNLVFTNSSFASLSRYDHFGKVLRTQKSADLIFLDTASDFHGNRFEAAMFPSLLARWNGHRYEGRDGSLLLELTKQLNATVKYRHFPAGDYGDIYPNGTCTGTFKEVLEGRSHASFNGRFMAREYLRIVDYTYPHDIHSLVVMLPVRSKAEGNLLRVLPLLPHALGAALLVLFDVYLKFFSHTPLGKILLVNTQLLANLPVYPLPVKYYRMLLMALTVYYFYLIADLQAKLTSVLTAKESEPELTRISEAASLAYRFSTEDIFRITLERFEGADQEYVSEILGKNSFYPTQEFARRMSKCVKDEAFLTVEKLAAAYTQLTVDEQGYQKKCYYKVAQQLNPAQLTFVFRYGTPILGKVNRVILSSIEAGLMEFWQRSRRNVLTYATNHSPTQITFGNFQLLARGIWLSWIATFAVFLVEL</sequence>
<evidence type="ECO:0000313" key="10">
    <source>
        <dbReference type="Proteomes" id="UP000019118"/>
    </source>
</evidence>
<dbReference type="Gene3D" id="3.40.190.10">
    <property type="entry name" value="Periplasmic binding protein-like II"/>
    <property type="match status" value="1"/>
</dbReference>
<keyword evidence="4 8" id="KW-1133">Transmembrane helix</keyword>
<dbReference type="SUPFAM" id="SSF53850">
    <property type="entry name" value="Periplasmic binding protein-like II"/>
    <property type="match status" value="1"/>
</dbReference>
<proteinExistence type="predicted"/>
<keyword evidence="10" id="KW-1185">Reference proteome</keyword>
<keyword evidence="5 8" id="KW-0472">Membrane</keyword>
<keyword evidence="3 8" id="KW-0812">Transmembrane</keyword>
<keyword evidence="2" id="KW-1003">Cell membrane</keyword>
<reference evidence="9" key="2">
    <citation type="submission" date="2024-08" db="UniProtKB">
        <authorList>
            <consortium name="EnsemblMetazoa"/>
        </authorList>
    </citation>
    <scope>IDENTIFICATION</scope>
</reference>
<evidence type="ECO:0000256" key="3">
    <source>
        <dbReference type="ARBA" id="ARBA00022692"/>
    </source>
</evidence>
<reference evidence="10" key="1">
    <citation type="journal article" date="2013" name="Genome Biol.">
        <title>Draft genome of the mountain pine beetle, Dendroctonus ponderosae Hopkins, a major forest pest.</title>
        <authorList>
            <person name="Keeling C.I."/>
            <person name="Yuen M.M."/>
            <person name="Liao N.Y."/>
            <person name="Docking T.R."/>
            <person name="Chan S.K."/>
            <person name="Taylor G.A."/>
            <person name="Palmquist D.L."/>
            <person name="Jackman S.D."/>
            <person name="Nguyen A."/>
            <person name="Li M."/>
            <person name="Henderson H."/>
            <person name="Janes J.K."/>
            <person name="Zhao Y."/>
            <person name="Pandoh P."/>
            <person name="Moore R."/>
            <person name="Sperling F.A."/>
            <person name="Huber D.P."/>
            <person name="Birol I."/>
            <person name="Jones S.J."/>
            <person name="Bohlmann J."/>
        </authorList>
    </citation>
    <scope>NUCLEOTIDE SEQUENCE</scope>
</reference>
<evidence type="ECO:0000256" key="2">
    <source>
        <dbReference type="ARBA" id="ARBA00022475"/>
    </source>
</evidence>
<comment type="subcellular location">
    <subcellularLocation>
        <location evidence="1">Cell membrane</location>
        <topology evidence="1">Multi-pass membrane protein</topology>
    </subcellularLocation>
</comment>
<feature type="transmembrane region" description="Helical" evidence="8">
    <location>
        <begin position="26"/>
        <end position="47"/>
    </location>
</feature>
<dbReference type="GeneID" id="109534747"/>
<dbReference type="PANTHER" id="PTHR42643:SF39">
    <property type="entry name" value="IONOTROPIC RECEPTOR 56A-RELATED"/>
    <property type="match status" value="1"/>
</dbReference>
<evidence type="ECO:0000256" key="5">
    <source>
        <dbReference type="ARBA" id="ARBA00023136"/>
    </source>
</evidence>
<evidence type="ECO:0000256" key="6">
    <source>
        <dbReference type="ARBA" id="ARBA00023170"/>
    </source>
</evidence>
<protein>
    <recommendedName>
        <fullName evidence="11">Ionotropic receptor</fullName>
    </recommendedName>
</protein>
<accession>A0AAR5P4N7</accession>
<evidence type="ECO:0000256" key="4">
    <source>
        <dbReference type="ARBA" id="ARBA00022989"/>
    </source>
</evidence>
<evidence type="ECO:0000256" key="7">
    <source>
        <dbReference type="ARBA" id="ARBA00023180"/>
    </source>
</evidence>
<dbReference type="PANTHER" id="PTHR42643">
    <property type="entry name" value="IONOTROPIC RECEPTOR 20A-RELATED"/>
    <property type="match status" value="1"/>
</dbReference>
<dbReference type="KEGG" id="dpa:109534747"/>
<evidence type="ECO:0000256" key="8">
    <source>
        <dbReference type="SAM" id="Phobius"/>
    </source>
</evidence>
<dbReference type="InterPro" id="IPR052192">
    <property type="entry name" value="Insect_Ionotropic_Sensory_Rcpt"/>
</dbReference>
<dbReference type="EnsemblMetazoa" id="XM_019900520.1">
    <property type="protein sequence ID" value="XP_019756079.1"/>
    <property type="gene ID" value="LOC109534747"/>
</dbReference>
<keyword evidence="7" id="KW-0325">Glycoprotein</keyword>
<evidence type="ECO:0008006" key="11">
    <source>
        <dbReference type="Google" id="ProtNLM"/>
    </source>
</evidence>
<dbReference type="AlphaFoldDB" id="A0AAR5P4N7"/>
<dbReference type="Proteomes" id="UP000019118">
    <property type="component" value="Unassembled WGS sequence"/>
</dbReference>
<keyword evidence="6" id="KW-0675">Receptor</keyword>
<organism evidence="9 10">
    <name type="scientific">Dendroctonus ponderosae</name>
    <name type="common">Mountain pine beetle</name>
    <dbReference type="NCBI Taxonomy" id="77166"/>
    <lineage>
        <taxon>Eukaryota</taxon>
        <taxon>Metazoa</taxon>
        <taxon>Ecdysozoa</taxon>
        <taxon>Arthropoda</taxon>
        <taxon>Hexapoda</taxon>
        <taxon>Insecta</taxon>
        <taxon>Pterygota</taxon>
        <taxon>Neoptera</taxon>
        <taxon>Endopterygota</taxon>
        <taxon>Coleoptera</taxon>
        <taxon>Polyphaga</taxon>
        <taxon>Cucujiformia</taxon>
        <taxon>Curculionidae</taxon>
        <taxon>Scolytinae</taxon>
        <taxon>Dendroctonus</taxon>
    </lineage>
</organism>
<evidence type="ECO:0000313" key="9">
    <source>
        <dbReference type="EnsemblMetazoa" id="XP_019756079.1"/>
    </source>
</evidence>
<evidence type="ECO:0000256" key="1">
    <source>
        <dbReference type="ARBA" id="ARBA00004651"/>
    </source>
</evidence>
<dbReference type="GO" id="GO:0005886">
    <property type="term" value="C:plasma membrane"/>
    <property type="evidence" value="ECO:0007669"/>
    <property type="project" value="UniProtKB-SubCell"/>
</dbReference>